<accession>A0A8S5PEV8</accession>
<proteinExistence type="predicted"/>
<evidence type="ECO:0000256" key="2">
    <source>
        <dbReference type="SAM" id="Phobius"/>
    </source>
</evidence>
<feature type="compositionally biased region" description="Basic residues" evidence="1">
    <location>
        <begin position="72"/>
        <end position="83"/>
    </location>
</feature>
<keyword evidence="2" id="KW-1133">Transmembrane helix</keyword>
<keyword evidence="2" id="KW-0472">Membrane</keyword>
<feature type="transmembrane region" description="Helical" evidence="2">
    <location>
        <begin position="33"/>
        <end position="52"/>
    </location>
</feature>
<organism evidence="3">
    <name type="scientific">Siphoviridae sp. ctZ1O5</name>
    <dbReference type="NCBI Taxonomy" id="2825555"/>
    <lineage>
        <taxon>Viruses</taxon>
        <taxon>Duplodnaviria</taxon>
        <taxon>Heunggongvirae</taxon>
        <taxon>Uroviricota</taxon>
        <taxon>Caudoviricetes</taxon>
    </lineage>
</organism>
<evidence type="ECO:0000313" key="3">
    <source>
        <dbReference type="EMBL" id="DAE05157.1"/>
    </source>
</evidence>
<reference evidence="3" key="1">
    <citation type="journal article" date="2021" name="Proc. Natl. Acad. Sci. U.S.A.">
        <title>A Catalog of Tens of Thousands of Viruses from Human Metagenomes Reveals Hidden Associations with Chronic Diseases.</title>
        <authorList>
            <person name="Tisza M.J."/>
            <person name="Buck C.B."/>
        </authorList>
    </citation>
    <scope>NUCLEOTIDE SEQUENCE</scope>
    <source>
        <strain evidence="3">CtZ1O5</strain>
    </source>
</reference>
<name>A0A8S5PEV8_9CAUD</name>
<protein>
    <submittedName>
        <fullName evidence="3">Holin</fullName>
    </submittedName>
</protein>
<sequence length="83" mass="9564">MKIVIVKVLSVINLVFLMAVVSALDTETIGADVFTACMLISIVLGVVLMHILEHLKRKERRRRENEREVKLHLRRSSGRRKRA</sequence>
<feature type="region of interest" description="Disordered" evidence="1">
    <location>
        <begin position="60"/>
        <end position="83"/>
    </location>
</feature>
<evidence type="ECO:0000256" key="1">
    <source>
        <dbReference type="SAM" id="MobiDB-lite"/>
    </source>
</evidence>
<keyword evidence="2" id="KW-0812">Transmembrane</keyword>
<dbReference type="EMBL" id="BK015404">
    <property type="protein sequence ID" value="DAE05157.1"/>
    <property type="molecule type" value="Genomic_DNA"/>
</dbReference>
<feature type="compositionally biased region" description="Basic and acidic residues" evidence="1">
    <location>
        <begin position="60"/>
        <end position="71"/>
    </location>
</feature>